<gene>
    <name evidence="2" type="ORF">CH360_02440</name>
    <name evidence="3" type="ORF">CH373_02440</name>
</gene>
<evidence type="ECO:0000313" key="3">
    <source>
        <dbReference type="EMBL" id="PJZ74911.1"/>
    </source>
</evidence>
<dbReference type="Pfam" id="PF08239">
    <property type="entry name" value="SH3_3"/>
    <property type="match status" value="1"/>
</dbReference>
<comment type="caution">
    <text evidence="3">The sequence shown here is derived from an EMBL/GenBank/DDBJ whole genome shotgun (WGS) entry which is preliminary data.</text>
</comment>
<dbReference type="EMBL" id="NPDY01000001">
    <property type="protein sequence ID" value="PJZ71377.1"/>
    <property type="molecule type" value="Genomic_DNA"/>
</dbReference>
<dbReference type="Proteomes" id="UP000231962">
    <property type="component" value="Unassembled WGS sequence"/>
</dbReference>
<evidence type="ECO:0000313" key="2">
    <source>
        <dbReference type="EMBL" id="PJZ71377.1"/>
    </source>
</evidence>
<evidence type="ECO:0000259" key="1">
    <source>
        <dbReference type="PROSITE" id="PS51781"/>
    </source>
</evidence>
<dbReference type="RefSeq" id="WP_100712341.1">
    <property type="nucleotide sequence ID" value="NZ_NPDY01000001.1"/>
</dbReference>
<protein>
    <recommendedName>
        <fullName evidence="1">SH3b domain-containing protein</fullName>
    </recommendedName>
</protein>
<accession>A0A2M9ZSG3</accession>
<organism evidence="3 5">
    <name type="scientific">Leptospira perolatii</name>
    <dbReference type="NCBI Taxonomy" id="2023191"/>
    <lineage>
        <taxon>Bacteria</taxon>
        <taxon>Pseudomonadati</taxon>
        <taxon>Spirochaetota</taxon>
        <taxon>Spirochaetia</taxon>
        <taxon>Leptospirales</taxon>
        <taxon>Leptospiraceae</taxon>
        <taxon>Leptospira</taxon>
    </lineage>
</organism>
<dbReference type="AlphaFoldDB" id="A0A2M9ZSG3"/>
<proteinExistence type="predicted"/>
<reference evidence="4 5" key="1">
    <citation type="submission" date="2017-07" db="EMBL/GenBank/DDBJ databases">
        <title>Leptospira spp. isolated from tropical soils.</title>
        <authorList>
            <person name="Thibeaux R."/>
            <person name="Iraola G."/>
            <person name="Ferres I."/>
            <person name="Bierque E."/>
            <person name="Girault D."/>
            <person name="Soupe-Gilbert M.-E."/>
            <person name="Picardeau M."/>
            <person name="Goarant C."/>
        </authorList>
    </citation>
    <scope>NUCLEOTIDE SEQUENCE [LARGE SCALE GENOMIC DNA]</scope>
    <source>
        <strain evidence="3 5">FH1-B-B1</strain>
        <strain evidence="2 4">FH1-B-C1</strain>
    </source>
</reference>
<evidence type="ECO:0000313" key="4">
    <source>
        <dbReference type="Proteomes" id="UP000231962"/>
    </source>
</evidence>
<dbReference type="OrthoDB" id="339054at2"/>
<dbReference type="PROSITE" id="PS51781">
    <property type="entry name" value="SH3B"/>
    <property type="match status" value="1"/>
</dbReference>
<dbReference type="Gene3D" id="2.30.30.40">
    <property type="entry name" value="SH3 Domains"/>
    <property type="match status" value="1"/>
</dbReference>
<keyword evidence="4" id="KW-1185">Reference proteome</keyword>
<dbReference type="EMBL" id="NPDZ01000001">
    <property type="protein sequence ID" value="PJZ74911.1"/>
    <property type="molecule type" value="Genomic_DNA"/>
</dbReference>
<dbReference type="InterPro" id="IPR003646">
    <property type="entry name" value="SH3-like_bac-type"/>
</dbReference>
<dbReference type="Proteomes" id="UP000231990">
    <property type="component" value="Unassembled WGS sequence"/>
</dbReference>
<sequence length="356" mass="39721">MFFRSHKLIAILTLFLLLPVFPEDKSAVRYVLITSGSLNVREAPETGKVLFGLTKGAKVHIVKEEPSEWVKIKTEDGRTGFVSRKYLGSTPPDTLDTYRLLGFVSAAYDPKELPIFVPLAFYGPGGWQVAKEEYEFDYKFRSGVKETLPSVALVTGENGPDFLGDAATTYGCQELPALKVKPSKSLDSKNIYVVYSPELGLKSIALQELTTANSTDFELYKTLAGTVWKAKGFSEAEWLKVQIQEVYEFKTPKKETFISGRIAYVKNNAERKYLYLLARKSGPEKVLIAFEYSDKLTEEIGMYGGSYHLNGIVYRSEDPTPVLIFTDIGYDASIHSLFELRNGTLHLLLHGGGDAC</sequence>
<name>A0A2M9ZSG3_9LEPT</name>
<feature type="domain" description="SH3b" evidence="1">
    <location>
        <begin position="26"/>
        <end position="91"/>
    </location>
</feature>
<evidence type="ECO:0000313" key="5">
    <source>
        <dbReference type="Proteomes" id="UP000231990"/>
    </source>
</evidence>